<keyword evidence="11 14" id="KW-1133">Transmembrane helix</keyword>
<feature type="transmembrane region" description="Helical" evidence="14">
    <location>
        <begin position="724"/>
        <end position="743"/>
    </location>
</feature>
<dbReference type="Gene3D" id="3.40.1110.10">
    <property type="entry name" value="Calcium-transporting ATPase, cytoplasmic domain N"/>
    <property type="match status" value="1"/>
</dbReference>
<proteinExistence type="inferred from homology"/>
<dbReference type="PRINTS" id="PR00943">
    <property type="entry name" value="CUATPASE"/>
</dbReference>
<comment type="similarity">
    <text evidence="2 14">Belongs to the cation transport ATPase (P-type) (TC 3.A.3) family. Type IB subfamily.</text>
</comment>
<evidence type="ECO:0000256" key="2">
    <source>
        <dbReference type="ARBA" id="ARBA00006024"/>
    </source>
</evidence>
<keyword evidence="12" id="KW-0406">Ion transport</keyword>
<dbReference type="InterPro" id="IPR008250">
    <property type="entry name" value="ATPase_P-typ_transduc_dom_A_sf"/>
</dbReference>
<keyword evidence="8 14" id="KW-0547">Nucleotide-binding</keyword>
<evidence type="ECO:0000256" key="14">
    <source>
        <dbReference type="RuleBase" id="RU362081"/>
    </source>
</evidence>
<dbReference type="GO" id="GO:0055070">
    <property type="term" value="P:copper ion homeostasis"/>
    <property type="evidence" value="ECO:0007669"/>
    <property type="project" value="TreeGrafter"/>
</dbReference>
<dbReference type="InterPro" id="IPR023298">
    <property type="entry name" value="ATPase_P-typ_TM_dom_sf"/>
</dbReference>
<feature type="transmembrane region" description="Helical" evidence="14">
    <location>
        <begin position="169"/>
        <end position="190"/>
    </location>
</feature>
<keyword evidence="9 14" id="KW-0067">ATP-binding</keyword>
<dbReference type="InterPro" id="IPR027256">
    <property type="entry name" value="P-typ_ATPase_IB"/>
</dbReference>
<dbReference type="PROSITE" id="PS01047">
    <property type="entry name" value="HMA_1"/>
    <property type="match status" value="1"/>
</dbReference>
<dbReference type="Proteomes" id="UP000182719">
    <property type="component" value="Unassembled WGS sequence"/>
</dbReference>
<dbReference type="AlphaFoldDB" id="A0A1H7ZU37"/>
<keyword evidence="10" id="KW-1278">Translocase</keyword>
<dbReference type="InterPro" id="IPR036412">
    <property type="entry name" value="HAD-like_sf"/>
</dbReference>
<dbReference type="NCBIfam" id="TIGR01494">
    <property type="entry name" value="ATPase_P-type"/>
    <property type="match status" value="1"/>
</dbReference>
<dbReference type="SFLD" id="SFLDG00002">
    <property type="entry name" value="C1.7:_P-type_atpase_like"/>
    <property type="match status" value="1"/>
</dbReference>
<evidence type="ECO:0000256" key="13">
    <source>
        <dbReference type="ARBA" id="ARBA00023136"/>
    </source>
</evidence>
<sequence length="761" mass="79671">MQTTNAWRQNSMARALDAQPFELLIQGMTCASCARRVERALAEVPGVQEATVNFATQRASGRYQPQQARPDALAEAVVRAGYHVLARDPGEQTQGEQRTLQRELSLSVALTLPLLVIAMSHGALPGTEGPWGRWLQFALATPVVLGPGRRFFTLAWAALRHRTADMNTLVAMGVGAAWSYSTAALVAPGLFAHAGHGRVPHLYFEAAAAILTFVLLGKLLETRARHRLLDAVRGLMALQPQRARRLQGEHEEDVPLSELVPGDTVRVRPGERIPTDGEVVRGASAVDESMLTGESLPVDKAVGARVFGGTQNQGGALTVRVLQTGKGTALARIIEAIEQAQGSRAPIARLADVVSGIFVPAVLGIAALTFGVWLALDPSSAGLATAVERFVAVLVIACPCALGLATPAAVAVGTGRGAELGVLIKGGAALEAASRIDTVLLDKTGTLTEGKPSLTEVIALPPRASATLLSWAASAERESEHPIARALVAGARERGVPLRPVEGFRSEAGHGIEAQVEGHTVRVGTRAWLGQAGLDAQPLEADAERLAAQGQTPFFVAVDGALAGLVAVADRPTGAARPVVSALGAMGLDTLMVTGDRASTAQAVAHELGIRTVFSEVKPEDKARIVREQRARGRTVAMVGDGINDAPALAEAQVGIALGTGTDIAVAAADFTLLRGGLAALPTALQLARATLRTVRQNLFWAFLYNVMGIPLAAGLLYPWTGWLLSPIVASVAMSLSSVSVLANSLRLKRFQPPAALPVHP</sequence>
<dbReference type="GO" id="GO:0016887">
    <property type="term" value="F:ATP hydrolysis activity"/>
    <property type="evidence" value="ECO:0007669"/>
    <property type="project" value="InterPro"/>
</dbReference>
<dbReference type="PROSITE" id="PS50846">
    <property type="entry name" value="HMA_2"/>
    <property type="match status" value="1"/>
</dbReference>
<dbReference type="FunFam" id="2.70.150.10:FF:000020">
    <property type="entry name" value="Copper-exporting P-type ATPase A"/>
    <property type="match status" value="1"/>
</dbReference>
<keyword evidence="17" id="KW-1185">Reference proteome</keyword>
<accession>A0A1H7ZU37</accession>
<dbReference type="CDD" id="cd02094">
    <property type="entry name" value="P-type_ATPase_Cu-like"/>
    <property type="match status" value="1"/>
</dbReference>
<gene>
    <name evidence="16" type="ORF">SAMN05444354_119112</name>
</gene>
<dbReference type="SUPFAM" id="SSF81653">
    <property type="entry name" value="Calcium ATPase, transduction domain A"/>
    <property type="match status" value="1"/>
</dbReference>
<evidence type="ECO:0000256" key="11">
    <source>
        <dbReference type="ARBA" id="ARBA00022989"/>
    </source>
</evidence>
<dbReference type="SFLD" id="SFLDS00003">
    <property type="entry name" value="Haloacid_Dehalogenase"/>
    <property type="match status" value="1"/>
</dbReference>
<dbReference type="InterPro" id="IPR044492">
    <property type="entry name" value="P_typ_ATPase_HD_dom"/>
</dbReference>
<dbReference type="Gene3D" id="2.70.150.10">
    <property type="entry name" value="Calcium-transporting ATPase, cytoplasmic transduction domain A"/>
    <property type="match status" value="1"/>
</dbReference>
<evidence type="ECO:0000256" key="4">
    <source>
        <dbReference type="ARBA" id="ARBA00022448"/>
    </source>
</evidence>
<keyword evidence="4" id="KW-0813">Transport</keyword>
<dbReference type="Pfam" id="PF00403">
    <property type="entry name" value="HMA"/>
    <property type="match status" value="1"/>
</dbReference>
<feature type="transmembrane region" description="Helical" evidence="14">
    <location>
        <begin position="202"/>
        <end position="220"/>
    </location>
</feature>
<dbReference type="InterPro" id="IPR006121">
    <property type="entry name" value="HMA_dom"/>
</dbReference>
<dbReference type="SFLD" id="SFLDF00027">
    <property type="entry name" value="p-type_atpase"/>
    <property type="match status" value="1"/>
</dbReference>
<dbReference type="InterPro" id="IPR023299">
    <property type="entry name" value="ATPase_P-typ_cyto_dom_N"/>
</dbReference>
<evidence type="ECO:0000256" key="6">
    <source>
        <dbReference type="ARBA" id="ARBA00022692"/>
    </source>
</evidence>
<dbReference type="Gene3D" id="3.30.70.100">
    <property type="match status" value="1"/>
</dbReference>
<dbReference type="SUPFAM" id="SSF81665">
    <property type="entry name" value="Calcium ATPase, transmembrane domain M"/>
    <property type="match status" value="1"/>
</dbReference>
<evidence type="ECO:0000256" key="10">
    <source>
        <dbReference type="ARBA" id="ARBA00022967"/>
    </source>
</evidence>
<feature type="transmembrane region" description="Helical" evidence="14">
    <location>
        <begin position="104"/>
        <end position="122"/>
    </location>
</feature>
<dbReference type="InterPro" id="IPR001757">
    <property type="entry name" value="P_typ_ATPase"/>
</dbReference>
<dbReference type="InterPro" id="IPR059000">
    <property type="entry name" value="ATPase_P-type_domA"/>
</dbReference>
<keyword evidence="13 14" id="KW-0472">Membrane</keyword>
<reference evidence="17" key="1">
    <citation type="submission" date="2016-10" db="EMBL/GenBank/DDBJ databases">
        <authorList>
            <person name="Varghese N."/>
            <person name="Submissions S."/>
        </authorList>
    </citation>
    <scope>NUCLEOTIDE SEQUENCE [LARGE SCALE GENOMIC DNA]</scope>
    <source>
        <strain evidence="17">DSM 17044</strain>
    </source>
</reference>
<keyword evidence="6 14" id="KW-0812">Transmembrane</keyword>
<dbReference type="SUPFAM" id="SSF55008">
    <property type="entry name" value="HMA, heavy metal-associated domain"/>
    <property type="match status" value="1"/>
</dbReference>
<dbReference type="NCBIfam" id="TIGR01525">
    <property type="entry name" value="ATPase-IB_hvy"/>
    <property type="match status" value="1"/>
</dbReference>
<comment type="subcellular location">
    <subcellularLocation>
        <location evidence="1">Cell membrane</location>
        <topology evidence="1">Multi-pass membrane protein</topology>
    </subcellularLocation>
</comment>
<dbReference type="PANTHER" id="PTHR43520">
    <property type="entry name" value="ATP7, ISOFORM B"/>
    <property type="match status" value="1"/>
</dbReference>
<evidence type="ECO:0000313" key="16">
    <source>
        <dbReference type="EMBL" id="SEM61068.1"/>
    </source>
</evidence>
<dbReference type="InterPro" id="IPR017969">
    <property type="entry name" value="Heavy-metal-associated_CS"/>
</dbReference>
<dbReference type="PRINTS" id="PR00119">
    <property type="entry name" value="CATATPASE"/>
</dbReference>
<evidence type="ECO:0000256" key="1">
    <source>
        <dbReference type="ARBA" id="ARBA00004651"/>
    </source>
</evidence>
<dbReference type="InterPro" id="IPR023214">
    <property type="entry name" value="HAD_sf"/>
</dbReference>
<feature type="transmembrane region" description="Helical" evidence="14">
    <location>
        <begin position="353"/>
        <end position="375"/>
    </location>
</feature>
<evidence type="ECO:0000313" key="17">
    <source>
        <dbReference type="Proteomes" id="UP000182719"/>
    </source>
</evidence>
<evidence type="ECO:0000256" key="7">
    <source>
        <dbReference type="ARBA" id="ARBA00022723"/>
    </source>
</evidence>
<evidence type="ECO:0000259" key="15">
    <source>
        <dbReference type="PROSITE" id="PS50846"/>
    </source>
</evidence>
<feature type="domain" description="HMA" evidence="15">
    <location>
        <begin position="19"/>
        <end position="85"/>
    </location>
</feature>
<dbReference type="GO" id="GO:0043682">
    <property type="term" value="F:P-type divalent copper transporter activity"/>
    <property type="evidence" value="ECO:0007669"/>
    <property type="project" value="TreeGrafter"/>
</dbReference>
<evidence type="ECO:0000256" key="9">
    <source>
        <dbReference type="ARBA" id="ARBA00022840"/>
    </source>
</evidence>
<feature type="transmembrane region" description="Helical" evidence="14">
    <location>
        <begin position="134"/>
        <end position="157"/>
    </location>
</feature>
<dbReference type="Gene3D" id="3.40.50.1000">
    <property type="entry name" value="HAD superfamily/HAD-like"/>
    <property type="match status" value="1"/>
</dbReference>
<dbReference type="GO" id="GO:0005524">
    <property type="term" value="F:ATP binding"/>
    <property type="evidence" value="ECO:0007669"/>
    <property type="project" value="UniProtKB-UniRule"/>
</dbReference>
<dbReference type="InterPro" id="IPR018303">
    <property type="entry name" value="ATPase_P-typ_P_site"/>
</dbReference>
<dbReference type="InterPro" id="IPR036163">
    <property type="entry name" value="HMA_dom_sf"/>
</dbReference>
<dbReference type="GO" id="GO:0005507">
    <property type="term" value="F:copper ion binding"/>
    <property type="evidence" value="ECO:0007669"/>
    <property type="project" value="TreeGrafter"/>
</dbReference>
<dbReference type="CDD" id="cd00371">
    <property type="entry name" value="HMA"/>
    <property type="match status" value="1"/>
</dbReference>
<dbReference type="GO" id="GO:0060003">
    <property type="term" value="P:copper ion export"/>
    <property type="evidence" value="ECO:0007669"/>
    <property type="project" value="UniProtKB-ARBA"/>
</dbReference>
<evidence type="ECO:0000256" key="3">
    <source>
        <dbReference type="ARBA" id="ARBA00012517"/>
    </source>
</evidence>
<evidence type="ECO:0000256" key="12">
    <source>
        <dbReference type="ARBA" id="ARBA00023065"/>
    </source>
</evidence>
<dbReference type="GO" id="GO:0140581">
    <property type="term" value="F:P-type monovalent copper transporter activity"/>
    <property type="evidence" value="ECO:0007669"/>
    <property type="project" value="UniProtKB-EC"/>
</dbReference>
<keyword evidence="7 14" id="KW-0479">Metal-binding</keyword>
<feature type="transmembrane region" description="Helical" evidence="14">
    <location>
        <begin position="699"/>
        <end position="718"/>
    </location>
</feature>
<dbReference type="PANTHER" id="PTHR43520:SF8">
    <property type="entry name" value="P-TYPE CU(+) TRANSPORTER"/>
    <property type="match status" value="1"/>
</dbReference>
<dbReference type="NCBIfam" id="TIGR01511">
    <property type="entry name" value="ATPase-IB1_Cu"/>
    <property type="match status" value="1"/>
</dbReference>
<dbReference type="GO" id="GO:0005886">
    <property type="term" value="C:plasma membrane"/>
    <property type="evidence" value="ECO:0007669"/>
    <property type="project" value="UniProtKB-SubCell"/>
</dbReference>
<evidence type="ECO:0000256" key="5">
    <source>
        <dbReference type="ARBA" id="ARBA00022475"/>
    </source>
</evidence>
<name>A0A1H7ZU37_STIAU</name>
<dbReference type="Pfam" id="PF00122">
    <property type="entry name" value="E1-E2_ATPase"/>
    <property type="match status" value="1"/>
</dbReference>
<feature type="transmembrane region" description="Helical" evidence="14">
    <location>
        <begin position="390"/>
        <end position="412"/>
    </location>
</feature>
<protein>
    <recommendedName>
        <fullName evidence="3">P-type Cu(+) transporter</fullName>
        <ecNumber evidence="3">7.2.2.8</ecNumber>
    </recommendedName>
</protein>
<organism evidence="16 17">
    <name type="scientific">Stigmatella aurantiaca</name>
    <dbReference type="NCBI Taxonomy" id="41"/>
    <lineage>
        <taxon>Bacteria</taxon>
        <taxon>Pseudomonadati</taxon>
        <taxon>Myxococcota</taxon>
        <taxon>Myxococcia</taxon>
        <taxon>Myxococcales</taxon>
        <taxon>Cystobacterineae</taxon>
        <taxon>Archangiaceae</taxon>
        <taxon>Stigmatella</taxon>
    </lineage>
</organism>
<dbReference type="PROSITE" id="PS01229">
    <property type="entry name" value="COF_2"/>
    <property type="match status" value="1"/>
</dbReference>
<evidence type="ECO:0000256" key="8">
    <source>
        <dbReference type="ARBA" id="ARBA00022741"/>
    </source>
</evidence>
<keyword evidence="5 14" id="KW-1003">Cell membrane</keyword>
<dbReference type="FunFam" id="3.30.70.100:FF:000005">
    <property type="entry name" value="Copper-exporting P-type ATPase A"/>
    <property type="match status" value="1"/>
</dbReference>
<dbReference type="EC" id="7.2.2.8" evidence="3"/>
<dbReference type="Pfam" id="PF00702">
    <property type="entry name" value="Hydrolase"/>
    <property type="match status" value="1"/>
</dbReference>
<dbReference type="SUPFAM" id="SSF56784">
    <property type="entry name" value="HAD-like"/>
    <property type="match status" value="1"/>
</dbReference>
<dbReference type="EMBL" id="FOAP01000019">
    <property type="protein sequence ID" value="SEM61068.1"/>
    <property type="molecule type" value="Genomic_DNA"/>
</dbReference>
<dbReference type="PROSITE" id="PS00154">
    <property type="entry name" value="ATPASE_E1_E2"/>
    <property type="match status" value="1"/>
</dbReference>